<keyword evidence="2" id="KW-0418">Kinase</keyword>
<reference evidence="2 3" key="1">
    <citation type="submission" date="2020-08" db="EMBL/GenBank/DDBJ databases">
        <title>Sphingomonas sp. sand1-3 16S ribosomal RNA gene Genome sequencing and assembly.</title>
        <authorList>
            <person name="Kang M."/>
        </authorList>
    </citation>
    <scope>NUCLEOTIDE SEQUENCE [LARGE SCALE GENOMIC DNA]</scope>
    <source>
        <strain evidence="3">sand1-3</strain>
    </source>
</reference>
<dbReference type="PANTHER" id="PTHR30492:SF0">
    <property type="entry name" value="METHYLGLYOXAL SYNTHASE"/>
    <property type="match status" value="1"/>
</dbReference>
<dbReference type="InterPro" id="IPR017438">
    <property type="entry name" value="ATP-NAD_kinase_N"/>
</dbReference>
<accession>A0A7G9L5I9</accession>
<dbReference type="InterPro" id="IPR016064">
    <property type="entry name" value="NAD/diacylglycerol_kinase_sf"/>
</dbReference>
<dbReference type="AlphaFoldDB" id="A0A7G9L5I9"/>
<dbReference type="GO" id="GO:0019242">
    <property type="term" value="P:methylglyoxal biosynthetic process"/>
    <property type="evidence" value="ECO:0007669"/>
    <property type="project" value="InterPro"/>
</dbReference>
<evidence type="ECO:0000259" key="1">
    <source>
        <dbReference type="PROSITE" id="PS50146"/>
    </source>
</evidence>
<evidence type="ECO:0000313" key="2">
    <source>
        <dbReference type="EMBL" id="QNM83888.1"/>
    </source>
</evidence>
<dbReference type="GO" id="GO:0016301">
    <property type="term" value="F:kinase activity"/>
    <property type="evidence" value="ECO:0007669"/>
    <property type="project" value="UniProtKB-KW"/>
</dbReference>
<dbReference type="InterPro" id="IPR045540">
    <property type="entry name" value="YegS/DAGK_C"/>
</dbReference>
<organism evidence="2 3">
    <name type="scientific">Sphingomonas sabuli</name>
    <dbReference type="NCBI Taxonomy" id="2764186"/>
    <lineage>
        <taxon>Bacteria</taxon>
        <taxon>Pseudomonadati</taxon>
        <taxon>Pseudomonadota</taxon>
        <taxon>Alphaproteobacteria</taxon>
        <taxon>Sphingomonadales</taxon>
        <taxon>Sphingomonadaceae</taxon>
        <taxon>Sphingomonas</taxon>
    </lineage>
</organism>
<dbReference type="PROSITE" id="PS50146">
    <property type="entry name" value="DAGK"/>
    <property type="match status" value="1"/>
</dbReference>
<keyword evidence="2" id="KW-0808">Transferase</keyword>
<protein>
    <submittedName>
        <fullName evidence="2">Sphingosine kinase</fullName>
    </submittedName>
</protein>
<name>A0A7G9L5I9_9SPHN</name>
<proteinExistence type="predicted"/>
<feature type="domain" description="DAGKc" evidence="1">
    <location>
        <begin position="1"/>
        <end position="124"/>
    </location>
</feature>
<dbReference type="InterPro" id="IPR001206">
    <property type="entry name" value="Diacylglycerol_kinase_cat_dom"/>
</dbReference>
<dbReference type="Pfam" id="PF19279">
    <property type="entry name" value="YegS_C"/>
    <property type="match status" value="1"/>
</dbReference>
<dbReference type="SUPFAM" id="SSF111331">
    <property type="entry name" value="NAD kinase/diacylglycerol kinase-like"/>
    <property type="match status" value="1"/>
</dbReference>
<dbReference type="SMART" id="SM00046">
    <property type="entry name" value="DAGKc"/>
    <property type="match status" value="1"/>
</dbReference>
<dbReference type="KEGG" id="ssau:H8M03_06115"/>
<gene>
    <name evidence="2" type="ORF">H8M03_06115</name>
</gene>
<dbReference type="PANTHER" id="PTHR30492">
    <property type="entry name" value="METHYLGLYOXAL SYNTHASE"/>
    <property type="match status" value="1"/>
</dbReference>
<dbReference type="Gene3D" id="2.60.200.40">
    <property type="match status" value="1"/>
</dbReference>
<dbReference type="Proteomes" id="UP000515861">
    <property type="component" value="Chromosome"/>
</dbReference>
<dbReference type="Pfam" id="PF00781">
    <property type="entry name" value="DAGK_cat"/>
    <property type="match status" value="1"/>
</dbReference>
<dbReference type="RefSeq" id="WP_187480842.1">
    <property type="nucleotide sequence ID" value="NZ_CP060697.1"/>
</dbReference>
<dbReference type="Gene3D" id="3.40.50.10330">
    <property type="entry name" value="Probable inorganic polyphosphate/atp-NAD kinase, domain 1"/>
    <property type="match status" value="1"/>
</dbReference>
<dbReference type="GO" id="GO:0005829">
    <property type="term" value="C:cytosol"/>
    <property type="evidence" value="ECO:0007669"/>
    <property type="project" value="TreeGrafter"/>
</dbReference>
<dbReference type="EMBL" id="CP060697">
    <property type="protein sequence ID" value="QNM83888.1"/>
    <property type="molecule type" value="Genomic_DNA"/>
</dbReference>
<keyword evidence="3" id="KW-1185">Reference proteome</keyword>
<evidence type="ECO:0000313" key="3">
    <source>
        <dbReference type="Proteomes" id="UP000515861"/>
    </source>
</evidence>
<sequence>MTTHLILNAASGPASDRAAIEQAIAAAGLSARPTWVDGGNVADLARQALDRGATTVVAGGGDGTLSSVAAVLAGTGMTMGILPLGTLNHFARDLGIPADIGEAAQVVAAGKVRQVDVAEVNGHLFLNNSAIGLYPLMVVDRDLQRRRLGRTKKRAMIVASIRTFARFKHQRLRLTVNDREESVETPLLFVGNNDYRVDIIGRGSRASLQDGELFVLVMRSTSRLGLVAATLRALFNRTRSGDMVQLTGVTSLRVTSRRSHLPVAVDGEVVGMASPLDYTIRPRALNVIVP</sequence>
<dbReference type="InterPro" id="IPR004363">
    <property type="entry name" value="Methylgl_synth"/>
</dbReference>
<dbReference type="GO" id="GO:0008929">
    <property type="term" value="F:methylglyoxal synthase activity"/>
    <property type="evidence" value="ECO:0007669"/>
    <property type="project" value="InterPro"/>
</dbReference>